<dbReference type="PROSITE" id="PS51930">
    <property type="entry name" value="BMC_2"/>
    <property type="match status" value="1"/>
</dbReference>
<dbReference type="InterPro" id="IPR050575">
    <property type="entry name" value="BMC_shell"/>
</dbReference>
<proteinExistence type="inferred from homology"/>
<gene>
    <name evidence="5" type="ORF">CSCA_1620</name>
</gene>
<dbReference type="SMART" id="SM00877">
    <property type="entry name" value="BMC"/>
    <property type="match status" value="1"/>
</dbReference>
<dbReference type="KEGG" id="csq:CSCA_1620"/>
<reference evidence="5 6" key="1">
    <citation type="journal article" date="2015" name="J. Biotechnol.">
        <title>Complete genome sequence of a malodorant-producing acetogen, Clostridium scatologenes ATCC 25775(T).</title>
        <authorList>
            <person name="Zhu Z."/>
            <person name="Guo T."/>
            <person name="Zheng H."/>
            <person name="Song T."/>
            <person name="Ouyang P."/>
            <person name="Xie J."/>
        </authorList>
    </citation>
    <scope>NUCLEOTIDE SEQUENCE [LARGE SCALE GENOMIC DNA]</scope>
    <source>
        <strain evidence="5 6">ATCC 25775</strain>
    </source>
</reference>
<dbReference type="Gene3D" id="3.30.70.1710">
    <property type="match status" value="1"/>
</dbReference>
<dbReference type="Proteomes" id="UP000033115">
    <property type="component" value="Chromosome"/>
</dbReference>
<comment type="similarity">
    <text evidence="3">Belongs to the bacterial microcompartments protein family.</text>
</comment>
<evidence type="ECO:0000256" key="2">
    <source>
        <dbReference type="ARBA" id="ARBA00024446"/>
    </source>
</evidence>
<dbReference type="InterPro" id="IPR000249">
    <property type="entry name" value="BMC_dom"/>
</dbReference>
<keyword evidence="6" id="KW-1185">Reference proteome</keyword>
<dbReference type="RefSeq" id="WP_029159299.1">
    <property type="nucleotide sequence ID" value="NZ_CP009933.1"/>
</dbReference>
<evidence type="ECO:0000259" key="4">
    <source>
        <dbReference type="PROSITE" id="PS51930"/>
    </source>
</evidence>
<protein>
    <recommendedName>
        <fullName evidence="4">BMC domain-containing protein</fullName>
    </recommendedName>
</protein>
<dbReference type="SUPFAM" id="SSF143414">
    <property type="entry name" value="CcmK-like"/>
    <property type="match status" value="1"/>
</dbReference>
<dbReference type="STRING" id="1548.CSCA_1620"/>
<keyword evidence="2" id="KW-1283">Bacterial microcompartment</keyword>
<evidence type="ECO:0000313" key="5">
    <source>
        <dbReference type="EMBL" id="AKA68745.1"/>
    </source>
</evidence>
<dbReference type="Pfam" id="PF00936">
    <property type="entry name" value="BMC"/>
    <property type="match status" value="1"/>
</dbReference>
<dbReference type="EMBL" id="CP009933">
    <property type="protein sequence ID" value="AKA68745.1"/>
    <property type="molecule type" value="Genomic_DNA"/>
</dbReference>
<dbReference type="HOGENOM" id="CLU_064903_0_2_9"/>
<dbReference type="PANTHER" id="PTHR33941">
    <property type="entry name" value="PROPANEDIOL UTILIZATION PROTEIN PDUA"/>
    <property type="match status" value="1"/>
</dbReference>
<name>A0A0E3JZX2_CLOSL</name>
<dbReference type="CDD" id="cd07045">
    <property type="entry name" value="BMC_CcmK_like"/>
    <property type="match status" value="1"/>
</dbReference>
<evidence type="ECO:0000256" key="1">
    <source>
        <dbReference type="ARBA" id="ARBA00024322"/>
    </source>
</evidence>
<dbReference type="GO" id="GO:0031469">
    <property type="term" value="C:bacterial microcompartment"/>
    <property type="evidence" value="ECO:0007669"/>
    <property type="project" value="UniProtKB-SubCell"/>
</dbReference>
<dbReference type="PANTHER" id="PTHR33941:SF11">
    <property type="entry name" value="BACTERIAL MICROCOMPARTMENT SHELL PROTEIN PDUJ"/>
    <property type="match status" value="1"/>
</dbReference>
<evidence type="ECO:0000313" key="6">
    <source>
        <dbReference type="Proteomes" id="UP000033115"/>
    </source>
</evidence>
<accession>A0A0E3JZX2</accession>
<sequence length="183" mass="20507">MNNGALGLIEVYGYLGAIEAADTALKAANVNLIGCEKVKGGIVTVKIKGDVGAVNSAVQAAEEATKKICKLISTHVIARPEKSTWSILEEKVEIIEENNNFVSEDAIIEKTLNDEEESKKLEFEETTSKKIVKEDFAKELENKTVEELRRLVRSMKSPMTNKQIKFARKDRLIQEILTYYKED</sequence>
<dbReference type="InterPro" id="IPR044872">
    <property type="entry name" value="CcmK/CsoS1_BMC"/>
</dbReference>
<evidence type="ECO:0000256" key="3">
    <source>
        <dbReference type="PROSITE-ProRule" id="PRU01278"/>
    </source>
</evidence>
<dbReference type="InterPro" id="IPR037233">
    <property type="entry name" value="CcmK-like_sf"/>
</dbReference>
<feature type="domain" description="BMC" evidence="4">
    <location>
        <begin position="5"/>
        <end position="89"/>
    </location>
</feature>
<organism evidence="5 6">
    <name type="scientific">Clostridium scatologenes</name>
    <dbReference type="NCBI Taxonomy" id="1548"/>
    <lineage>
        <taxon>Bacteria</taxon>
        <taxon>Bacillati</taxon>
        <taxon>Bacillota</taxon>
        <taxon>Clostridia</taxon>
        <taxon>Eubacteriales</taxon>
        <taxon>Clostridiaceae</taxon>
        <taxon>Clostridium</taxon>
    </lineage>
</organism>
<comment type="subcellular location">
    <subcellularLocation>
        <location evidence="1">Bacterial microcompartment</location>
    </subcellularLocation>
</comment>
<dbReference type="AlphaFoldDB" id="A0A0E3JZX2"/>